<keyword evidence="2" id="KW-1185">Reference proteome</keyword>
<proteinExistence type="predicted"/>
<organism evidence="1 2">
    <name type="scientific">Trametes sanguinea</name>
    <dbReference type="NCBI Taxonomy" id="158606"/>
    <lineage>
        <taxon>Eukaryota</taxon>
        <taxon>Fungi</taxon>
        <taxon>Dikarya</taxon>
        <taxon>Basidiomycota</taxon>
        <taxon>Agaricomycotina</taxon>
        <taxon>Agaricomycetes</taxon>
        <taxon>Polyporales</taxon>
        <taxon>Polyporaceae</taxon>
        <taxon>Trametes</taxon>
    </lineage>
</organism>
<reference evidence="1" key="1">
    <citation type="submission" date="2022-08" db="EMBL/GenBank/DDBJ databases">
        <title>Genome Sequence of Pycnoporus sanguineus.</title>
        <authorList>
            <person name="Buettner E."/>
        </authorList>
    </citation>
    <scope>NUCLEOTIDE SEQUENCE</scope>
    <source>
        <strain evidence="1">CG-C14</strain>
    </source>
</reference>
<gene>
    <name evidence="1" type="ORF">NUW54_g7121</name>
</gene>
<comment type="caution">
    <text evidence="1">The sequence shown here is derived from an EMBL/GenBank/DDBJ whole genome shotgun (WGS) entry which is preliminary data.</text>
</comment>
<name>A0ACC1PNM2_9APHY</name>
<evidence type="ECO:0000313" key="2">
    <source>
        <dbReference type="Proteomes" id="UP001144978"/>
    </source>
</evidence>
<accession>A0ACC1PNM2</accession>
<dbReference type="EMBL" id="JANSHE010002002">
    <property type="protein sequence ID" value="KAJ2997517.1"/>
    <property type="molecule type" value="Genomic_DNA"/>
</dbReference>
<protein>
    <submittedName>
        <fullName evidence="1">Uncharacterized protein</fullName>
    </submittedName>
</protein>
<sequence length="169" mass="18313">MVREGRRGGRGRGERGAIIREANVRLDVQPRPAGRLALPLPIPPAQGKRDVLADEPADALDALFNAVPLHAIALDTALEVDTVHRQRRVDGLALTEDQQLQRPEPAELELQRKRHSHAAASSPGAEKSESWYGASLARCRSRLQPAELGASGSGLARHRSEHQPGLITC</sequence>
<evidence type="ECO:0000313" key="1">
    <source>
        <dbReference type="EMBL" id="KAJ2997517.1"/>
    </source>
</evidence>
<dbReference type="Proteomes" id="UP001144978">
    <property type="component" value="Unassembled WGS sequence"/>
</dbReference>